<dbReference type="GO" id="GO:0016020">
    <property type="term" value="C:membrane"/>
    <property type="evidence" value="ECO:0007669"/>
    <property type="project" value="UniProtKB-SubCell"/>
</dbReference>
<evidence type="ECO:0008006" key="9">
    <source>
        <dbReference type="Google" id="ProtNLM"/>
    </source>
</evidence>
<feature type="transmembrane region" description="Helical" evidence="6">
    <location>
        <begin position="582"/>
        <end position="605"/>
    </location>
</feature>
<feature type="transmembrane region" description="Helical" evidence="6">
    <location>
        <begin position="134"/>
        <end position="153"/>
    </location>
</feature>
<feature type="transmembrane region" description="Helical" evidence="6">
    <location>
        <begin position="265"/>
        <end position="286"/>
    </location>
</feature>
<keyword evidence="2 6" id="KW-0812">Transmembrane</keyword>
<feature type="transmembrane region" description="Helical" evidence="6">
    <location>
        <begin position="173"/>
        <end position="191"/>
    </location>
</feature>
<feature type="transmembrane region" description="Helical" evidence="6">
    <location>
        <begin position="198"/>
        <end position="219"/>
    </location>
</feature>
<dbReference type="InterPro" id="IPR036259">
    <property type="entry name" value="MFS_trans_sf"/>
</dbReference>
<keyword evidence="3 6" id="KW-1133">Transmembrane helix</keyword>
<evidence type="ECO:0000256" key="6">
    <source>
        <dbReference type="SAM" id="Phobius"/>
    </source>
</evidence>
<feature type="transmembrane region" description="Helical" evidence="6">
    <location>
        <begin position="686"/>
        <end position="709"/>
    </location>
</feature>
<dbReference type="AlphaFoldDB" id="A0AAW0ER96"/>
<dbReference type="EMBL" id="JAECZO010000084">
    <property type="protein sequence ID" value="KAK7196738.1"/>
    <property type="molecule type" value="Genomic_DNA"/>
</dbReference>
<protein>
    <recommendedName>
        <fullName evidence="9">Nodulin-like domain-containing protein</fullName>
    </recommendedName>
</protein>
<proteinExistence type="predicted"/>
<evidence type="ECO:0000313" key="7">
    <source>
        <dbReference type="EMBL" id="KAK7196738.1"/>
    </source>
</evidence>
<evidence type="ECO:0000313" key="8">
    <source>
        <dbReference type="Proteomes" id="UP001430356"/>
    </source>
</evidence>
<evidence type="ECO:0000256" key="3">
    <source>
        <dbReference type="ARBA" id="ARBA00022989"/>
    </source>
</evidence>
<feature type="transmembrane region" description="Helical" evidence="6">
    <location>
        <begin position="385"/>
        <end position="403"/>
    </location>
</feature>
<accession>A0AAW0ER96</accession>
<reference evidence="7 8" key="1">
    <citation type="journal article" date="2021" name="MBio">
        <title>A New Model Trypanosomatid, Novymonas esmeraldas: Genomic Perception of Its 'Candidatus Pandoraea novymonadis' Endosymbiont.</title>
        <authorList>
            <person name="Zakharova A."/>
            <person name="Saura A."/>
            <person name="Butenko A."/>
            <person name="Podesvova L."/>
            <person name="Warmusova S."/>
            <person name="Kostygov A.Y."/>
            <person name="Nenarokova A."/>
            <person name="Lukes J."/>
            <person name="Opperdoes F.R."/>
            <person name="Yurchenko V."/>
        </authorList>
    </citation>
    <scope>NUCLEOTIDE SEQUENCE [LARGE SCALE GENOMIC DNA]</scope>
    <source>
        <strain evidence="7 8">E262AT.01</strain>
    </source>
</reference>
<gene>
    <name evidence="7" type="ORF">NESM_000613600</name>
</gene>
<dbReference type="SUPFAM" id="SSF103473">
    <property type="entry name" value="MFS general substrate transporter"/>
    <property type="match status" value="1"/>
</dbReference>
<feature type="region of interest" description="Disordered" evidence="5">
    <location>
        <begin position="1"/>
        <end position="23"/>
    </location>
</feature>
<comment type="subcellular location">
    <subcellularLocation>
        <location evidence="1">Membrane</location>
        <topology evidence="1">Multi-pass membrane protein</topology>
    </subcellularLocation>
</comment>
<feature type="transmembrane region" description="Helical" evidence="6">
    <location>
        <begin position="546"/>
        <end position="570"/>
    </location>
</feature>
<organism evidence="7 8">
    <name type="scientific">Novymonas esmeraldas</name>
    <dbReference type="NCBI Taxonomy" id="1808958"/>
    <lineage>
        <taxon>Eukaryota</taxon>
        <taxon>Discoba</taxon>
        <taxon>Euglenozoa</taxon>
        <taxon>Kinetoplastea</taxon>
        <taxon>Metakinetoplastina</taxon>
        <taxon>Trypanosomatida</taxon>
        <taxon>Trypanosomatidae</taxon>
        <taxon>Novymonas</taxon>
    </lineage>
</organism>
<name>A0AAW0ER96_9TRYP</name>
<sequence>MMRAGEGDDERAPPTSRPLHAHGTASPIFLDLTHPRPHSLLSLPLSHSCPRYTHTHTRTRAHRRRHPPKHTETLTHSSLYLSSLPLSPLFLFLSPPIACTSTQRMRVSDWFSQTRYLRARRERGLHPVNEMNRFAIVVCTLFCGMCVSLTYAYDLFTTQFRDQFQMSAGDLSTVSTVGLVFCYLLLPYSAIFETCGPFVNFLICCASGVIGTVCLALTFSGAIPGNVATITVFYAFLNTASGLIDTTYISTLFEVFPRNRGPVVCLAKVMTGLGSTIFACLSTTLFKGNMIGFIYFLGAFIGVVTLCASALVVLPPYYMNWWRLRGKCADDVAELVATRPLYHHKFVPARRLAVGYAVVLTMLVFFAVQTPVVAYVRDVPRSAELAIGAIACVLTLCLFLMVLPLRCLGGMDEPAPSDRELRAMALVYALPASSPEEDDGCDGAAKAVRACDVDASAKLDTDMDTRALAERDDRDAASEEDAPGVSARQDPRYGGTTVLDYIKSLDLWLILLYMLCVSPMGIMVSYNGSTISIAKTGAARSGETGALYTAFLGLGNSVGRIAFGLFEAYVQHSKSGAKRCRVLVSAALFVSPVLATVGGVLLLVLPGRVILLPYILVYVMNGFNAALQALIFTCLFEGFHNTLYNMGFMVTVLCVIVFNRFLFGMYVDMQHRRLQLSASQECNRPVCIQVPFIVATCLGASGLLVAALVHVRYARFVARVERRSAAVESAVCEPAVCEPAV</sequence>
<feature type="transmembrane region" description="Helical" evidence="6">
    <location>
        <begin position="507"/>
        <end position="526"/>
    </location>
</feature>
<feature type="transmembrane region" description="Helical" evidence="6">
    <location>
        <begin position="611"/>
        <end position="636"/>
    </location>
</feature>
<dbReference type="PANTHER" id="PTHR21576:SF157">
    <property type="entry name" value="NODULIN-LIKE DOMAIN-CONTAINING PROTEIN"/>
    <property type="match status" value="1"/>
</dbReference>
<evidence type="ECO:0000256" key="1">
    <source>
        <dbReference type="ARBA" id="ARBA00004141"/>
    </source>
</evidence>
<evidence type="ECO:0000256" key="4">
    <source>
        <dbReference type="ARBA" id="ARBA00023136"/>
    </source>
</evidence>
<feature type="region of interest" description="Disordered" evidence="5">
    <location>
        <begin position="469"/>
        <end position="489"/>
    </location>
</feature>
<dbReference type="Proteomes" id="UP001430356">
    <property type="component" value="Unassembled WGS sequence"/>
</dbReference>
<keyword evidence="8" id="KW-1185">Reference proteome</keyword>
<feature type="transmembrane region" description="Helical" evidence="6">
    <location>
        <begin position="643"/>
        <end position="666"/>
    </location>
</feature>
<evidence type="ECO:0000256" key="5">
    <source>
        <dbReference type="SAM" id="MobiDB-lite"/>
    </source>
</evidence>
<feature type="transmembrane region" description="Helical" evidence="6">
    <location>
        <begin position="231"/>
        <end position="253"/>
    </location>
</feature>
<comment type="caution">
    <text evidence="7">The sequence shown here is derived from an EMBL/GenBank/DDBJ whole genome shotgun (WGS) entry which is preliminary data.</text>
</comment>
<keyword evidence="4 6" id="KW-0472">Membrane</keyword>
<dbReference type="PANTHER" id="PTHR21576">
    <property type="entry name" value="UNCHARACTERIZED NODULIN-LIKE PROTEIN"/>
    <property type="match status" value="1"/>
</dbReference>
<evidence type="ECO:0000256" key="2">
    <source>
        <dbReference type="ARBA" id="ARBA00022692"/>
    </source>
</evidence>
<feature type="transmembrane region" description="Helical" evidence="6">
    <location>
        <begin position="353"/>
        <end position="373"/>
    </location>
</feature>
<feature type="transmembrane region" description="Helical" evidence="6">
    <location>
        <begin position="292"/>
        <end position="317"/>
    </location>
</feature>